<organism evidence="1 2">
    <name type="scientific">Roridomyces roridus</name>
    <dbReference type="NCBI Taxonomy" id="1738132"/>
    <lineage>
        <taxon>Eukaryota</taxon>
        <taxon>Fungi</taxon>
        <taxon>Dikarya</taxon>
        <taxon>Basidiomycota</taxon>
        <taxon>Agaricomycotina</taxon>
        <taxon>Agaricomycetes</taxon>
        <taxon>Agaricomycetidae</taxon>
        <taxon>Agaricales</taxon>
        <taxon>Marasmiineae</taxon>
        <taxon>Mycenaceae</taxon>
        <taxon>Roridomyces</taxon>
    </lineage>
</organism>
<name>A0AAD7FD98_9AGAR</name>
<accession>A0AAD7FD98</accession>
<protein>
    <submittedName>
        <fullName evidence="1">Uncharacterized protein</fullName>
    </submittedName>
</protein>
<proteinExistence type="predicted"/>
<reference evidence="1" key="1">
    <citation type="submission" date="2023-03" db="EMBL/GenBank/DDBJ databases">
        <title>Massive genome expansion in bonnet fungi (Mycena s.s.) driven by repeated elements and novel gene families across ecological guilds.</title>
        <authorList>
            <consortium name="Lawrence Berkeley National Laboratory"/>
            <person name="Harder C.B."/>
            <person name="Miyauchi S."/>
            <person name="Viragh M."/>
            <person name="Kuo A."/>
            <person name="Thoen E."/>
            <person name="Andreopoulos B."/>
            <person name="Lu D."/>
            <person name="Skrede I."/>
            <person name="Drula E."/>
            <person name="Henrissat B."/>
            <person name="Morin E."/>
            <person name="Kohler A."/>
            <person name="Barry K."/>
            <person name="LaButti K."/>
            <person name="Morin E."/>
            <person name="Salamov A."/>
            <person name="Lipzen A."/>
            <person name="Mereny Z."/>
            <person name="Hegedus B."/>
            <person name="Baldrian P."/>
            <person name="Stursova M."/>
            <person name="Weitz H."/>
            <person name="Taylor A."/>
            <person name="Grigoriev I.V."/>
            <person name="Nagy L.G."/>
            <person name="Martin F."/>
            <person name="Kauserud H."/>
        </authorList>
    </citation>
    <scope>NUCLEOTIDE SEQUENCE</scope>
    <source>
        <strain evidence="1">9284</strain>
    </source>
</reference>
<evidence type="ECO:0000313" key="2">
    <source>
        <dbReference type="Proteomes" id="UP001221142"/>
    </source>
</evidence>
<sequence length="443" mass="50073">MHSDLRMSNIERLPRAIQALALNAVAKTRTKRDVLYFGTAMDVQPLPSHRLACLPVYFINLDLDMIPTAQQLREPLEDNPTLSRDISCAAISLDALGRLDNLGDSDVGISLWPRVWGWFQFIRMHRDYLSAIPLGPEVSLYVDLIRFIRRFHAHKETCALMSTTPHLWTCMIQAWSILPLIKDPGDRRTLLYVLSQFLSQSHARPNSGPLAEMVAAAGSVDDLARLVLDFVRTTITDPPAYPVVDLNNLLVFVVRAGGCDDDEFDLHFAPLTLALAVLEFEQELLKVILFLCKRPDDHTARVIRTCMMLIRHMVELSPPNMWLGVLLQRGLLRALILITQRTESRDSAAEKKLHQQVRGFLQEISLGLPYYHPMLAFNIALKQVEGSISRDAFKDHPLSGDWEQFLASARQFLDALDEFHSPSFFVSKACDNLQVSNSCYSIG</sequence>
<dbReference type="EMBL" id="JARKIF010000029">
    <property type="protein sequence ID" value="KAJ7613225.1"/>
    <property type="molecule type" value="Genomic_DNA"/>
</dbReference>
<dbReference type="Proteomes" id="UP001221142">
    <property type="component" value="Unassembled WGS sequence"/>
</dbReference>
<comment type="caution">
    <text evidence="1">The sequence shown here is derived from an EMBL/GenBank/DDBJ whole genome shotgun (WGS) entry which is preliminary data.</text>
</comment>
<feature type="non-terminal residue" evidence="1">
    <location>
        <position position="1"/>
    </location>
</feature>
<keyword evidence="2" id="KW-1185">Reference proteome</keyword>
<dbReference type="AlphaFoldDB" id="A0AAD7FD98"/>
<gene>
    <name evidence="1" type="ORF">FB45DRAFT_1065290</name>
</gene>
<evidence type="ECO:0000313" key="1">
    <source>
        <dbReference type="EMBL" id="KAJ7613225.1"/>
    </source>
</evidence>